<sequence length="231" mass="24553">MPRNSQKPKTPVAPKKPYASAPLGAPLAVKINSPRSITKSASKHERFASAIHAPSPSCLPKPPSSWTRPAAPALHPAAQLTAPVTPPITLQRSDVVQKQLQGNLLFSMLEPRWPQLAGKITGMLLELDAEERDELFRLPEARERRIEEALAVLREAGDPRLVEHERVTACAPLTASNGLTVSVSAAAIDSFAGSMRMSPRLSSNPYATKSLILSPPASALAAVSLTGATGQ</sequence>
<feature type="region of interest" description="Disordered" evidence="1">
    <location>
        <begin position="1"/>
        <end position="46"/>
    </location>
</feature>
<protein>
    <recommendedName>
        <fullName evidence="2">PABC domain-containing protein</fullName>
    </recommendedName>
</protein>
<evidence type="ECO:0000256" key="1">
    <source>
        <dbReference type="SAM" id="MobiDB-lite"/>
    </source>
</evidence>
<feature type="domain" description="PABC" evidence="2">
    <location>
        <begin position="81"/>
        <end position="158"/>
    </location>
</feature>
<dbReference type="InterPro" id="IPR002004">
    <property type="entry name" value="PABP_HYD_C"/>
</dbReference>
<dbReference type="EMBL" id="HBEP01024813">
    <property type="protein sequence ID" value="CAD8496699.1"/>
    <property type="molecule type" value="Transcribed_RNA"/>
</dbReference>
<organism evidence="3">
    <name type="scientific">Phaeocystis antarctica</name>
    <dbReference type="NCBI Taxonomy" id="33657"/>
    <lineage>
        <taxon>Eukaryota</taxon>
        <taxon>Haptista</taxon>
        <taxon>Haptophyta</taxon>
        <taxon>Prymnesiophyceae</taxon>
        <taxon>Phaeocystales</taxon>
        <taxon>Phaeocystaceae</taxon>
        <taxon>Phaeocystis</taxon>
    </lineage>
</organism>
<dbReference type="GO" id="GO:0003723">
    <property type="term" value="F:RNA binding"/>
    <property type="evidence" value="ECO:0007669"/>
    <property type="project" value="InterPro"/>
</dbReference>
<dbReference type="AlphaFoldDB" id="A0A7S0HRS1"/>
<dbReference type="SMART" id="SM00517">
    <property type="entry name" value="PolyA"/>
    <property type="match status" value="1"/>
</dbReference>
<reference evidence="3" key="1">
    <citation type="submission" date="2021-01" db="EMBL/GenBank/DDBJ databases">
        <authorList>
            <person name="Corre E."/>
            <person name="Pelletier E."/>
            <person name="Niang G."/>
            <person name="Scheremetjew M."/>
            <person name="Finn R."/>
            <person name="Kale V."/>
            <person name="Holt S."/>
            <person name="Cochrane G."/>
            <person name="Meng A."/>
            <person name="Brown T."/>
            <person name="Cohen L."/>
        </authorList>
    </citation>
    <scope>NUCLEOTIDE SEQUENCE</scope>
    <source>
        <strain evidence="3">CCMP1374</strain>
    </source>
</reference>
<name>A0A7S0HRS1_9EUKA</name>
<proteinExistence type="predicted"/>
<dbReference type="Pfam" id="PF00658">
    <property type="entry name" value="MLLE"/>
    <property type="match status" value="1"/>
</dbReference>
<dbReference type="SUPFAM" id="SSF63570">
    <property type="entry name" value="PABC (PABP) domain"/>
    <property type="match status" value="1"/>
</dbReference>
<dbReference type="PROSITE" id="PS51309">
    <property type="entry name" value="PABC"/>
    <property type="match status" value="1"/>
</dbReference>
<evidence type="ECO:0000313" key="3">
    <source>
        <dbReference type="EMBL" id="CAD8496699.1"/>
    </source>
</evidence>
<dbReference type="InterPro" id="IPR036053">
    <property type="entry name" value="PABP-dom"/>
</dbReference>
<evidence type="ECO:0000259" key="2">
    <source>
        <dbReference type="PROSITE" id="PS51309"/>
    </source>
</evidence>
<accession>A0A7S0HRS1</accession>
<gene>
    <name evidence="3" type="ORF">PANT1444_LOCUS14066</name>
</gene>
<dbReference type="Gene3D" id="1.10.1900.10">
    <property type="entry name" value="c-terminal domain of poly(a) binding protein"/>
    <property type="match status" value="1"/>
</dbReference>